<name>A0ABX1ZGT9_9BACL</name>
<accession>A0ABX1ZGT9</accession>
<proteinExistence type="predicted"/>
<keyword evidence="2" id="KW-1185">Reference proteome</keyword>
<dbReference type="EMBL" id="WHOC01000197">
    <property type="protein sequence ID" value="NOU91399.1"/>
    <property type="molecule type" value="Genomic_DNA"/>
</dbReference>
<sequence>MTKTRKVTLSPIHDITEYINNSKIVSCSQGPHTNEYYMLFIDEEPRRIDGMFVQSKTGKPHAYRILKIQNEHFTEVFLPKQKYYYHFVQPIGDDHLILVGARCRFFSEENFEKNGKIFDYYGVKKDEILLGDGIQTIQSTKNGMLWTGYFDEGVFGNYGWSEPVGAPGLIAWNSKGEAIYKNTSFDICDCYALNVVSDDEVWRQVNSFSLLIGISEGTAY</sequence>
<reference evidence="1 2" key="1">
    <citation type="submission" date="2019-10" db="EMBL/GenBank/DDBJ databases">
        <title>Description of Paenibacillus choica sp. nov.</title>
        <authorList>
            <person name="Carlier A."/>
            <person name="Qi S."/>
        </authorList>
    </citation>
    <scope>NUCLEOTIDE SEQUENCE [LARGE SCALE GENOMIC DNA]</scope>
    <source>
        <strain evidence="1 2">LMG 31460</strain>
    </source>
</reference>
<dbReference type="Proteomes" id="UP000658690">
    <property type="component" value="Unassembled WGS sequence"/>
</dbReference>
<comment type="caution">
    <text evidence="1">The sequence shown here is derived from an EMBL/GenBank/DDBJ whole genome shotgun (WGS) entry which is preliminary data.</text>
</comment>
<organism evidence="1 2">
    <name type="scientific">Paenibacillus germinis</name>
    <dbReference type="NCBI Taxonomy" id="2654979"/>
    <lineage>
        <taxon>Bacteria</taxon>
        <taxon>Bacillati</taxon>
        <taxon>Bacillota</taxon>
        <taxon>Bacilli</taxon>
        <taxon>Bacillales</taxon>
        <taxon>Paenibacillaceae</taxon>
        <taxon>Paenibacillus</taxon>
    </lineage>
</organism>
<evidence type="ECO:0000313" key="1">
    <source>
        <dbReference type="EMBL" id="NOU91399.1"/>
    </source>
</evidence>
<evidence type="ECO:0000313" key="2">
    <source>
        <dbReference type="Proteomes" id="UP000658690"/>
    </source>
</evidence>
<protein>
    <submittedName>
        <fullName evidence="1">Uncharacterized protein</fullName>
    </submittedName>
</protein>
<gene>
    <name evidence="1" type="ORF">GC102_37595</name>
</gene>
<dbReference type="RefSeq" id="WP_171694097.1">
    <property type="nucleotide sequence ID" value="NZ_WHOC01000197.1"/>
</dbReference>